<feature type="compositionally biased region" description="Basic and acidic residues" evidence="1">
    <location>
        <begin position="98"/>
        <end position="109"/>
    </location>
</feature>
<dbReference type="Pfam" id="PF00188">
    <property type="entry name" value="CAP"/>
    <property type="match status" value="1"/>
</dbReference>
<evidence type="ECO:0000256" key="2">
    <source>
        <dbReference type="SAM" id="SignalP"/>
    </source>
</evidence>
<gene>
    <name evidence="4" type="primary">gb12175</name>
    <name evidence="4" type="ORF">PR202_gb12175</name>
</gene>
<feature type="region of interest" description="Disordered" evidence="1">
    <location>
        <begin position="86"/>
        <end position="111"/>
    </location>
</feature>
<dbReference type="Gene3D" id="3.40.33.10">
    <property type="entry name" value="CAP"/>
    <property type="match status" value="1"/>
</dbReference>
<protein>
    <recommendedName>
        <fullName evidence="3">SCP domain-containing protein</fullName>
    </recommendedName>
</protein>
<organism evidence="4 5">
    <name type="scientific">Eleusine coracana subsp. coracana</name>
    <dbReference type="NCBI Taxonomy" id="191504"/>
    <lineage>
        <taxon>Eukaryota</taxon>
        <taxon>Viridiplantae</taxon>
        <taxon>Streptophyta</taxon>
        <taxon>Embryophyta</taxon>
        <taxon>Tracheophyta</taxon>
        <taxon>Spermatophyta</taxon>
        <taxon>Magnoliopsida</taxon>
        <taxon>Liliopsida</taxon>
        <taxon>Poales</taxon>
        <taxon>Poaceae</taxon>
        <taxon>PACMAD clade</taxon>
        <taxon>Chloridoideae</taxon>
        <taxon>Cynodonteae</taxon>
        <taxon>Eleusininae</taxon>
        <taxon>Eleusine</taxon>
    </lineage>
</organism>
<dbReference type="InterPro" id="IPR001283">
    <property type="entry name" value="CRISP-related"/>
</dbReference>
<dbReference type="InterPro" id="IPR035940">
    <property type="entry name" value="CAP_sf"/>
</dbReference>
<sequence length="131" mass="13973">MACSSSKLACIAFLAIVATVLVAPCAAQNFPQDFVNLHNAAREEVGVDPVTWNDTVAAWAQNYANSHQEDCKLMHSPSGRPYGENLFGGTGSSWSARDAVKSEEEHTDRLSSVVTVAQGAGPPFDDDGMQM</sequence>
<reference evidence="4" key="2">
    <citation type="submission" date="2021-12" db="EMBL/GenBank/DDBJ databases">
        <title>Resequencing data analysis of finger millet.</title>
        <authorList>
            <person name="Hatakeyama M."/>
            <person name="Aluri S."/>
            <person name="Balachadran M.T."/>
            <person name="Sivarajan S.R."/>
            <person name="Poveda L."/>
            <person name="Shimizu-Inatsugi R."/>
            <person name="Schlapbach R."/>
            <person name="Sreeman S.M."/>
            <person name="Shimizu K.K."/>
        </authorList>
    </citation>
    <scope>NUCLEOTIDE SEQUENCE</scope>
</reference>
<dbReference type="SMART" id="SM00198">
    <property type="entry name" value="SCP"/>
    <property type="match status" value="1"/>
</dbReference>
<dbReference type="Proteomes" id="UP001054889">
    <property type="component" value="Unassembled WGS sequence"/>
</dbReference>
<dbReference type="EMBL" id="BQKI01000077">
    <property type="protein sequence ID" value="GJN24437.1"/>
    <property type="molecule type" value="Genomic_DNA"/>
</dbReference>
<feature type="signal peptide" evidence="2">
    <location>
        <begin position="1"/>
        <end position="27"/>
    </location>
</feature>
<evidence type="ECO:0000313" key="5">
    <source>
        <dbReference type="Proteomes" id="UP001054889"/>
    </source>
</evidence>
<dbReference type="PANTHER" id="PTHR10334">
    <property type="entry name" value="CYSTEINE-RICH SECRETORY PROTEIN-RELATED"/>
    <property type="match status" value="1"/>
</dbReference>
<dbReference type="AlphaFoldDB" id="A0AAV5ENM9"/>
<dbReference type="SUPFAM" id="SSF55797">
    <property type="entry name" value="PR-1-like"/>
    <property type="match status" value="1"/>
</dbReference>
<evidence type="ECO:0000256" key="1">
    <source>
        <dbReference type="SAM" id="MobiDB-lite"/>
    </source>
</evidence>
<comment type="caution">
    <text evidence="4">The sequence shown here is derived from an EMBL/GenBank/DDBJ whole genome shotgun (WGS) entry which is preliminary data.</text>
</comment>
<evidence type="ECO:0000259" key="3">
    <source>
        <dbReference type="SMART" id="SM00198"/>
    </source>
</evidence>
<accession>A0AAV5ENM9</accession>
<keyword evidence="5" id="KW-1185">Reference proteome</keyword>
<feature type="chain" id="PRO_5043450462" description="SCP domain-containing protein" evidence="2">
    <location>
        <begin position="28"/>
        <end position="131"/>
    </location>
</feature>
<proteinExistence type="predicted"/>
<evidence type="ECO:0000313" key="4">
    <source>
        <dbReference type="EMBL" id="GJN24437.1"/>
    </source>
</evidence>
<name>A0AAV5ENM9_ELECO</name>
<keyword evidence="2" id="KW-0732">Signal</keyword>
<dbReference type="InterPro" id="IPR014044">
    <property type="entry name" value="CAP_dom"/>
</dbReference>
<feature type="domain" description="SCP" evidence="3">
    <location>
        <begin position="29"/>
        <end position="128"/>
    </location>
</feature>
<reference evidence="4" key="1">
    <citation type="journal article" date="2018" name="DNA Res.">
        <title>Multiple hybrid de novo genome assembly of finger millet, an orphan allotetraploid crop.</title>
        <authorList>
            <person name="Hatakeyama M."/>
            <person name="Aluri S."/>
            <person name="Balachadran M.T."/>
            <person name="Sivarajan S.R."/>
            <person name="Patrignani A."/>
            <person name="Gruter S."/>
            <person name="Poveda L."/>
            <person name="Shimizu-Inatsugi R."/>
            <person name="Baeten J."/>
            <person name="Francoijs K.J."/>
            <person name="Nataraja K.N."/>
            <person name="Reddy Y.A.N."/>
            <person name="Phadnis S."/>
            <person name="Ravikumar R.L."/>
            <person name="Schlapbach R."/>
            <person name="Sreeman S.M."/>
            <person name="Shimizu K.K."/>
        </authorList>
    </citation>
    <scope>NUCLEOTIDE SEQUENCE</scope>
</reference>